<dbReference type="PROSITE" id="PS50948">
    <property type="entry name" value="PAN"/>
    <property type="match status" value="1"/>
</dbReference>
<dbReference type="InterPro" id="IPR036426">
    <property type="entry name" value="Bulb-type_lectin_dom_sf"/>
</dbReference>
<keyword evidence="4" id="KW-0325">Glycoprotein</keyword>
<dbReference type="SMART" id="SM00108">
    <property type="entry name" value="B_lectin"/>
    <property type="match status" value="1"/>
</dbReference>
<organism evidence="7 8">
    <name type="scientific">Tanacetum coccineum</name>
    <dbReference type="NCBI Taxonomy" id="301880"/>
    <lineage>
        <taxon>Eukaryota</taxon>
        <taxon>Viridiplantae</taxon>
        <taxon>Streptophyta</taxon>
        <taxon>Embryophyta</taxon>
        <taxon>Tracheophyta</taxon>
        <taxon>Spermatophyta</taxon>
        <taxon>Magnoliopsida</taxon>
        <taxon>eudicotyledons</taxon>
        <taxon>Gunneridae</taxon>
        <taxon>Pentapetalae</taxon>
        <taxon>asterids</taxon>
        <taxon>campanulids</taxon>
        <taxon>Asterales</taxon>
        <taxon>Asteraceae</taxon>
        <taxon>Asteroideae</taxon>
        <taxon>Anthemideae</taxon>
        <taxon>Anthemidinae</taxon>
        <taxon>Tanacetum</taxon>
    </lineage>
</organism>
<dbReference type="InterPro" id="IPR035446">
    <property type="entry name" value="SLSG/EP1"/>
</dbReference>
<dbReference type="PIRSF" id="PIRSF002686">
    <property type="entry name" value="SLG"/>
    <property type="match status" value="1"/>
</dbReference>
<accession>A0ABQ4YE72</accession>
<dbReference type="Pfam" id="PF08276">
    <property type="entry name" value="PAN_2"/>
    <property type="match status" value="1"/>
</dbReference>
<dbReference type="EMBL" id="BQNB010010346">
    <property type="protein sequence ID" value="GJS76033.1"/>
    <property type="molecule type" value="Genomic_DNA"/>
</dbReference>
<gene>
    <name evidence="7" type="ORF">Tco_0725914</name>
</gene>
<sequence length="388" mass="43981">MFEMGFFSPGKSKNRYLAIWYKKISAGTVVWVANRETPINDTSGIFKVNRQGNLVILNGEDTMVWSSSSTVGMRRNGLVAVVVQLLDNGNLVAWDEYSTNKNLIWQSFDYPGDTFLQGMKFGKDLVTGLERYMTSWKSPDDPSPGIYNSLIDTNGYPQIFSRKGSVLIMRFGPWRGLVFSGFGVDIPNSVYKSEFVVSQKEIYYSYELVGPVIQRIVLTWNGRIQFLHWIERIQDWIVYAETGGDICARFELCGLYGSCSMNRHPPCSCMEGFEPIIPQEWEASDWSKGCQRKVPLNCGSEYGFKRVSGVKLPDTRKSWYNHSMTLGECDLACRNNCSCMAYANLDSRNGGSGCLIWFDELRDIAEFDDGDTIYIRMATTELAGTHTY</sequence>
<dbReference type="InterPro" id="IPR003609">
    <property type="entry name" value="Pan_app"/>
</dbReference>
<protein>
    <submittedName>
        <fullName evidence="7">G-type lectin S-receptor-like serine/threonine-protein kinase</fullName>
    </submittedName>
</protein>
<dbReference type="CDD" id="cd01098">
    <property type="entry name" value="PAN_AP_plant"/>
    <property type="match status" value="1"/>
</dbReference>
<proteinExistence type="predicted"/>
<evidence type="ECO:0000313" key="8">
    <source>
        <dbReference type="Proteomes" id="UP001151760"/>
    </source>
</evidence>
<dbReference type="SMART" id="SM00473">
    <property type="entry name" value="PAN_AP"/>
    <property type="match status" value="1"/>
</dbReference>
<feature type="domain" description="Bulb-type lectin" evidence="5">
    <location>
        <begin position="1"/>
        <end position="106"/>
    </location>
</feature>
<feature type="domain" description="Apple" evidence="6">
    <location>
        <begin position="298"/>
        <end position="378"/>
    </location>
</feature>
<name>A0ABQ4YE72_9ASTR</name>
<keyword evidence="3" id="KW-1015">Disulfide bond</keyword>
<dbReference type="Pfam" id="PF00954">
    <property type="entry name" value="S_locus_glycop"/>
    <property type="match status" value="1"/>
</dbReference>
<comment type="caution">
    <text evidence="7">The sequence shown here is derived from an EMBL/GenBank/DDBJ whole genome shotgun (WGS) entry which is preliminary data.</text>
</comment>
<reference evidence="7" key="2">
    <citation type="submission" date="2022-01" db="EMBL/GenBank/DDBJ databases">
        <authorList>
            <person name="Yamashiro T."/>
            <person name="Shiraishi A."/>
            <person name="Satake H."/>
            <person name="Nakayama K."/>
        </authorList>
    </citation>
    <scope>NUCLEOTIDE SEQUENCE</scope>
</reference>
<evidence type="ECO:0000259" key="6">
    <source>
        <dbReference type="PROSITE" id="PS50948"/>
    </source>
</evidence>
<dbReference type="InterPro" id="IPR001480">
    <property type="entry name" value="Bulb-type_lectin_dom"/>
</dbReference>
<dbReference type="CDD" id="cd00028">
    <property type="entry name" value="B_lectin"/>
    <property type="match status" value="1"/>
</dbReference>
<evidence type="ECO:0000313" key="7">
    <source>
        <dbReference type="EMBL" id="GJS76033.1"/>
    </source>
</evidence>
<keyword evidence="8" id="KW-1185">Reference proteome</keyword>
<dbReference type="Proteomes" id="UP001151760">
    <property type="component" value="Unassembled WGS sequence"/>
</dbReference>
<dbReference type="PANTHER" id="PTHR32444">
    <property type="entry name" value="BULB-TYPE LECTIN DOMAIN-CONTAINING PROTEIN"/>
    <property type="match status" value="1"/>
</dbReference>
<evidence type="ECO:0000256" key="2">
    <source>
        <dbReference type="ARBA" id="ARBA00022729"/>
    </source>
</evidence>
<reference evidence="7" key="1">
    <citation type="journal article" date="2022" name="Int. J. Mol. Sci.">
        <title>Draft Genome of Tanacetum Coccineum: Genomic Comparison of Closely Related Tanacetum-Family Plants.</title>
        <authorList>
            <person name="Yamashiro T."/>
            <person name="Shiraishi A."/>
            <person name="Nakayama K."/>
            <person name="Satake H."/>
        </authorList>
    </citation>
    <scope>NUCLEOTIDE SEQUENCE</scope>
</reference>
<keyword evidence="2" id="KW-0732">Signal</keyword>
<evidence type="ECO:0000256" key="4">
    <source>
        <dbReference type="ARBA" id="ARBA00023180"/>
    </source>
</evidence>
<dbReference type="InterPro" id="IPR000858">
    <property type="entry name" value="S_locus_glycoprot_dom"/>
</dbReference>
<evidence type="ECO:0000256" key="3">
    <source>
        <dbReference type="ARBA" id="ARBA00023157"/>
    </source>
</evidence>
<dbReference type="Pfam" id="PF01453">
    <property type="entry name" value="B_lectin"/>
    <property type="match status" value="1"/>
</dbReference>
<evidence type="ECO:0000256" key="1">
    <source>
        <dbReference type="ARBA" id="ARBA00003061"/>
    </source>
</evidence>
<dbReference type="PANTHER" id="PTHR32444:SF232">
    <property type="entry name" value="S-LOCUS GLYCOPROTEIN"/>
    <property type="match status" value="1"/>
</dbReference>
<comment type="function">
    <text evidence="1">Involved in sporophytic self-incompatibility system (the inability of flowering plants to achieve self-fertilization).</text>
</comment>
<dbReference type="SUPFAM" id="SSF51110">
    <property type="entry name" value="alpha-D-mannose-specific plant lectins"/>
    <property type="match status" value="1"/>
</dbReference>
<dbReference type="Gene3D" id="2.90.10.10">
    <property type="entry name" value="Bulb-type lectin domain"/>
    <property type="match status" value="1"/>
</dbReference>
<evidence type="ECO:0000259" key="5">
    <source>
        <dbReference type="PROSITE" id="PS50927"/>
    </source>
</evidence>
<dbReference type="PROSITE" id="PS50927">
    <property type="entry name" value="BULB_LECTIN"/>
    <property type="match status" value="1"/>
</dbReference>